<evidence type="ECO:0000259" key="8">
    <source>
        <dbReference type="PROSITE" id="PS50983"/>
    </source>
</evidence>
<evidence type="ECO:0000256" key="4">
    <source>
        <dbReference type="ARBA" id="ARBA00022729"/>
    </source>
</evidence>
<protein>
    <submittedName>
        <fullName evidence="9">Iron complex transport system substrate-binding protein</fullName>
    </submittedName>
</protein>
<evidence type="ECO:0000256" key="5">
    <source>
        <dbReference type="ARBA" id="ARBA00023139"/>
    </source>
</evidence>
<dbReference type="Gene3D" id="3.40.50.1980">
    <property type="entry name" value="Nitrogenase molybdenum iron protein domain"/>
    <property type="match status" value="2"/>
</dbReference>
<dbReference type="AlphaFoldDB" id="A0A5S5BTV3"/>
<dbReference type="Pfam" id="PF01497">
    <property type="entry name" value="Peripla_BP_2"/>
    <property type="match status" value="1"/>
</dbReference>
<evidence type="ECO:0000256" key="2">
    <source>
        <dbReference type="ARBA" id="ARBA00008814"/>
    </source>
</evidence>
<dbReference type="InterPro" id="IPR051313">
    <property type="entry name" value="Bact_iron-sidero_bind"/>
</dbReference>
<dbReference type="InterPro" id="IPR002491">
    <property type="entry name" value="ABC_transptr_periplasmic_BD"/>
</dbReference>
<dbReference type="OrthoDB" id="9793175at2"/>
<dbReference type="CDD" id="cd01146">
    <property type="entry name" value="FhuD"/>
    <property type="match status" value="1"/>
</dbReference>
<proteinExistence type="inferred from homology"/>
<keyword evidence="3" id="KW-0813">Transport</keyword>
<dbReference type="GO" id="GO:1901678">
    <property type="term" value="P:iron coordination entity transport"/>
    <property type="evidence" value="ECO:0007669"/>
    <property type="project" value="UniProtKB-ARBA"/>
</dbReference>
<dbReference type="PROSITE" id="PS50983">
    <property type="entry name" value="FE_B12_PBP"/>
    <property type="match status" value="1"/>
</dbReference>
<dbReference type="PANTHER" id="PTHR30532">
    <property type="entry name" value="IRON III DICITRATE-BINDING PERIPLASMIC PROTEIN"/>
    <property type="match status" value="1"/>
</dbReference>
<name>A0A5S5BTV3_9BACL</name>
<dbReference type="EMBL" id="VNHS01000011">
    <property type="protein sequence ID" value="TYP70611.1"/>
    <property type="molecule type" value="Genomic_DNA"/>
</dbReference>
<reference evidence="9 10" key="1">
    <citation type="submission" date="2019-07" db="EMBL/GenBank/DDBJ databases">
        <title>Genomic Encyclopedia of Type Strains, Phase III (KMG-III): the genomes of soil and plant-associated and newly described type strains.</title>
        <authorList>
            <person name="Whitman W."/>
        </authorList>
    </citation>
    <scope>NUCLEOTIDE SEQUENCE [LARGE SCALE GENOMIC DNA]</scope>
    <source>
        <strain evidence="9 10">BL24</strain>
    </source>
</reference>
<dbReference type="GO" id="GO:0030288">
    <property type="term" value="C:outer membrane-bounded periplasmic space"/>
    <property type="evidence" value="ECO:0007669"/>
    <property type="project" value="TreeGrafter"/>
</dbReference>
<keyword evidence="4" id="KW-0732">Signal</keyword>
<keyword evidence="5" id="KW-0564">Palmitate</keyword>
<evidence type="ECO:0000256" key="3">
    <source>
        <dbReference type="ARBA" id="ARBA00022448"/>
    </source>
</evidence>
<dbReference type="RefSeq" id="WP_148932175.1">
    <property type="nucleotide sequence ID" value="NZ_VNHS01000011.1"/>
</dbReference>
<keyword evidence="10" id="KW-1185">Reference proteome</keyword>
<comment type="caution">
    <text evidence="9">The sequence shown here is derived from an EMBL/GenBank/DDBJ whole genome shotgun (WGS) entry which is preliminary data.</text>
</comment>
<sequence length="354" mass="38162">MVTTPKRNRTLLFALMALILVVVLAGCGSKNDNGGTNAALANNAAANNTTASGENAASGEETTNAAAGNSEARIVKHAMGETPITGTPVKVVILTNEGTEALLALGVKPVGAVKSWTGSPWYDHIKAEMEGVTEVGEESQPNLEVIAGLQPDLIIGNKMRQEKVYEQLKAIAPTVMSEDLRGEWQNNFKLYAEALGKTAEGDALLATFDTRIADFKTKAGDKVNETVSVVRFMDGKTRVYHTNTFSGLLFGKLGLARNEMTKNAKEDAFVDEITKERLPEADATRIFYFTYETGDGKASQTETEWTNDPLWKGLGAVKNGQAYKVSDAIWNTAGGIKAANLMLDELYDIYGLQK</sequence>
<evidence type="ECO:0000313" key="10">
    <source>
        <dbReference type="Proteomes" id="UP000323257"/>
    </source>
</evidence>
<keyword evidence="6" id="KW-0449">Lipoprotein</keyword>
<dbReference type="Proteomes" id="UP000323257">
    <property type="component" value="Unassembled WGS sequence"/>
</dbReference>
<evidence type="ECO:0000313" key="9">
    <source>
        <dbReference type="EMBL" id="TYP70611.1"/>
    </source>
</evidence>
<organism evidence="9 10">
    <name type="scientific">Paenibacillus methanolicus</name>
    <dbReference type="NCBI Taxonomy" id="582686"/>
    <lineage>
        <taxon>Bacteria</taxon>
        <taxon>Bacillati</taxon>
        <taxon>Bacillota</taxon>
        <taxon>Bacilli</taxon>
        <taxon>Bacillales</taxon>
        <taxon>Paenibacillaceae</taxon>
        <taxon>Paenibacillus</taxon>
    </lineage>
</organism>
<dbReference type="FunFam" id="3.40.50.1980:FF:000003">
    <property type="entry name" value="Iron ABC transporter substrate-binding protein"/>
    <property type="match status" value="1"/>
</dbReference>
<evidence type="ECO:0000256" key="7">
    <source>
        <dbReference type="SAM" id="MobiDB-lite"/>
    </source>
</evidence>
<accession>A0A5S5BTV3</accession>
<dbReference type="GO" id="GO:0005886">
    <property type="term" value="C:plasma membrane"/>
    <property type="evidence" value="ECO:0007669"/>
    <property type="project" value="UniProtKB-SubCell"/>
</dbReference>
<dbReference type="PROSITE" id="PS51257">
    <property type="entry name" value="PROKAR_LIPOPROTEIN"/>
    <property type="match status" value="1"/>
</dbReference>
<comment type="subcellular location">
    <subcellularLocation>
        <location evidence="1">Cell membrane</location>
        <topology evidence="1">Lipid-anchor</topology>
    </subcellularLocation>
</comment>
<feature type="domain" description="Fe/B12 periplasmic-binding" evidence="8">
    <location>
        <begin position="90"/>
        <end position="354"/>
    </location>
</feature>
<feature type="region of interest" description="Disordered" evidence="7">
    <location>
        <begin position="49"/>
        <end position="69"/>
    </location>
</feature>
<comment type="similarity">
    <text evidence="2">Belongs to the bacterial solute-binding protein 8 family.</text>
</comment>
<evidence type="ECO:0000256" key="6">
    <source>
        <dbReference type="ARBA" id="ARBA00023288"/>
    </source>
</evidence>
<gene>
    <name evidence="9" type="ORF">BCM02_111117</name>
</gene>
<dbReference type="SUPFAM" id="SSF53807">
    <property type="entry name" value="Helical backbone' metal receptor"/>
    <property type="match status" value="1"/>
</dbReference>
<evidence type="ECO:0000256" key="1">
    <source>
        <dbReference type="ARBA" id="ARBA00004193"/>
    </source>
</evidence>
<dbReference type="PANTHER" id="PTHR30532:SF21">
    <property type="entry name" value="SIDEROPHORE-BINDING LIPOPROTEIN YFIY-RELATED"/>
    <property type="match status" value="1"/>
</dbReference>